<dbReference type="EMBL" id="CM031817">
    <property type="protein sequence ID" value="KAG6641338.1"/>
    <property type="molecule type" value="Genomic_DNA"/>
</dbReference>
<dbReference type="GO" id="GO:0008270">
    <property type="term" value="F:zinc ion binding"/>
    <property type="evidence" value="ECO:0007669"/>
    <property type="project" value="UniProtKB-KW"/>
</dbReference>
<evidence type="ECO:0000259" key="6">
    <source>
        <dbReference type="PROSITE" id="PS51999"/>
    </source>
</evidence>
<dbReference type="Pfam" id="PF06839">
    <property type="entry name" value="Zn_ribbon_GRF"/>
    <property type="match status" value="1"/>
</dbReference>
<keyword evidence="2 4" id="KW-0863">Zinc-finger</keyword>
<keyword evidence="1" id="KW-0479">Metal-binding</keyword>
<reference evidence="7" key="1">
    <citation type="submission" date="2020-12" db="EMBL/GenBank/DDBJ databases">
        <title>WGS assembly of Carya illinoinensis cv. Pawnee.</title>
        <authorList>
            <person name="Platts A."/>
            <person name="Shu S."/>
            <person name="Wright S."/>
            <person name="Barry K."/>
            <person name="Edger P."/>
            <person name="Pires J.C."/>
            <person name="Schmutz J."/>
        </authorList>
    </citation>
    <scope>NUCLEOTIDE SEQUENCE</scope>
    <source>
        <tissue evidence="7">Leaf</tissue>
    </source>
</reference>
<evidence type="ECO:0000256" key="1">
    <source>
        <dbReference type="ARBA" id="ARBA00022723"/>
    </source>
</evidence>
<keyword evidence="5" id="KW-0175">Coiled coil</keyword>
<accession>A0A8T1PHE7</accession>
<evidence type="ECO:0000313" key="7">
    <source>
        <dbReference type="EMBL" id="KAG6641338.1"/>
    </source>
</evidence>
<evidence type="ECO:0000313" key="8">
    <source>
        <dbReference type="Proteomes" id="UP000811609"/>
    </source>
</evidence>
<keyword evidence="3" id="KW-0862">Zinc</keyword>
<proteinExistence type="predicted"/>
<dbReference type="AlphaFoldDB" id="A0A8T1PHE7"/>
<sequence>MSEPEKVASSASSSELTIHTLRNNPVCTCGSPASLRTSNTPRNPSRAFFGCSKYNKKGLPHCDYFKWADSDQASENELMKIFGEMCQKEEELRKVQVELRKFEEEVRKREEEVRKREEEVRTWMEEARTWMEEVRKIHGKIVKRDSGVRCERPHLRIYWAIPILLYLYLTRSQ</sequence>
<keyword evidence="8" id="KW-1185">Reference proteome</keyword>
<feature type="domain" description="GRF-type" evidence="6">
    <location>
        <begin position="27"/>
        <end position="71"/>
    </location>
</feature>
<name>A0A8T1PHE7_CARIL</name>
<evidence type="ECO:0000256" key="2">
    <source>
        <dbReference type="ARBA" id="ARBA00022771"/>
    </source>
</evidence>
<protein>
    <recommendedName>
        <fullName evidence="6">GRF-type domain-containing protein</fullName>
    </recommendedName>
</protein>
<dbReference type="Proteomes" id="UP000811609">
    <property type="component" value="Chromosome 9"/>
</dbReference>
<dbReference type="InterPro" id="IPR010666">
    <property type="entry name" value="Znf_GRF"/>
</dbReference>
<dbReference type="PANTHER" id="PTHR33248">
    <property type="entry name" value="ZINC ION-BINDING PROTEIN"/>
    <property type="match status" value="1"/>
</dbReference>
<evidence type="ECO:0000256" key="5">
    <source>
        <dbReference type="SAM" id="Coils"/>
    </source>
</evidence>
<organism evidence="7 8">
    <name type="scientific">Carya illinoinensis</name>
    <name type="common">Pecan</name>
    <dbReference type="NCBI Taxonomy" id="32201"/>
    <lineage>
        <taxon>Eukaryota</taxon>
        <taxon>Viridiplantae</taxon>
        <taxon>Streptophyta</taxon>
        <taxon>Embryophyta</taxon>
        <taxon>Tracheophyta</taxon>
        <taxon>Spermatophyta</taxon>
        <taxon>Magnoliopsida</taxon>
        <taxon>eudicotyledons</taxon>
        <taxon>Gunneridae</taxon>
        <taxon>Pentapetalae</taxon>
        <taxon>rosids</taxon>
        <taxon>fabids</taxon>
        <taxon>Fagales</taxon>
        <taxon>Juglandaceae</taxon>
        <taxon>Carya</taxon>
    </lineage>
</organism>
<feature type="coiled-coil region" evidence="5">
    <location>
        <begin position="92"/>
        <end position="126"/>
    </location>
</feature>
<evidence type="ECO:0000256" key="3">
    <source>
        <dbReference type="ARBA" id="ARBA00022833"/>
    </source>
</evidence>
<evidence type="ECO:0000256" key="4">
    <source>
        <dbReference type="PROSITE-ProRule" id="PRU01343"/>
    </source>
</evidence>
<gene>
    <name evidence="7" type="ORF">CIPAW_09G066300</name>
</gene>
<dbReference type="PROSITE" id="PS51999">
    <property type="entry name" value="ZF_GRF"/>
    <property type="match status" value="1"/>
</dbReference>
<comment type="caution">
    <text evidence="7">The sequence shown here is derived from an EMBL/GenBank/DDBJ whole genome shotgun (WGS) entry which is preliminary data.</text>
</comment>